<organism evidence="2 3">
    <name type="scientific">Cellulophaga tyrosinoxydans</name>
    <dbReference type="NCBI Taxonomy" id="504486"/>
    <lineage>
        <taxon>Bacteria</taxon>
        <taxon>Pseudomonadati</taxon>
        <taxon>Bacteroidota</taxon>
        <taxon>Flavobacteriia</taxon>
        <taxon>Flavobacteriales</taxon>
        <taxon>Flavobacteriaceae</taxon>
        <taxon>Cellulophaga</taxon>
    </lineage>
</organism>
<dbReference type="Proteomes" id="UP000192360">
    <property type="component" value="Unassembled WGS sequence"/>
</dbReference>
<feature type="transmembrane region" description="Helical" evidence="1">
    <location>
        <begin position="43"/>
        <end position="66"/>
    </location>
</feature>
<reference evidence="3" key="1">
    <citation type="submission" date="2017-04" db="EMBL/GenBank/DDBJ databases">
        <authorList>
            <person name="Varghese N."/>
            <person name="Submissions S."/>
        </authorList>
    </citation>
    <scope>NUCLEOTIDE SEQUENCE [LARGE SCALE GENOMIC DNA]</scope>
    <source>
        <strain evidence="3">DSM 21164</strain>
    </source>
</reference>
<evidence type="ECO:0000313" key="3">
    <source>
        <dbReference type="Proteomes" id="UP000192360"/>
    </source>
</evidence>
<evidence type="ECO:0000256" key="1">
    <source>
        <dbReference type="SAM" id="Phobius"/>
    </source>
</evidence>
<evidence type="ECO:0008006" key="4">
    <source>
        <dbReference type="Google" id="ProtNLM"/>
    </source>
</evidence>
<dbReference type="OrthoDB" id="1202744at2"/>
<proteinExistence type="predicted"/>
<dbReference type="RefSeq" id="WP_084059872.1">
    <property type="nucleotide sequence ID" value="NZ_FWXO01000001.1"/>
</dbReference>
<name>A0A1W1YL78_9FLAO</name>
<dbReference type="AlphaFoldDB" id="A0A1W1YL78"/>
<gene>
    <name evidence="2" type="ORF">SAMN05660703_0569</name>
</gene>
<protein>
    <recommendedName>
        <fullName evidence="4">Holin-X, holin superfamily III</fullName>
    </recommendedName>
</protein>
<dbReference type="STRING" id="504486.SAMN05660703_0569"/>
<feature type="transmembrane region" description="Helical" evidence="1">
    <location>
        <begin position="78"/>
        <end position="101"/>
    </location>
</feature>
<keyword evidence="3" id="KW-1185">Reference proteome</keyword>
<keyword evidence="1" id="KW-1133">Transmembrane helix</keyword>
<sequence>MSILKSLDETSSNAAKVGQDYISTTRKYYELKVFQMVSLLSSYVVQFAILGSLIVLGLIFMAIAGASAIGQYFDNMPLGYLLVGVIFLLLGVLVLIGRKIIDKFIIQKLSKTYFDS</sequence>
<accession>A0A1W1YL78</accession>
<keyword evidence="1" id="KW-0812">Transmembrane</keyword>
<keyword evidence="1" id="KW-0472">Membrane</keyword>
<dbReference type="EMBL" id="FWXO01000001">
    <property type="protein sequence ID" value="SMC36488.1"/>
    <property type="molecule type" value="Genomic_DNA"/>
</dbReference>
<evidence type="ECO:0000313" key="2">
    <source>
        <dbReference type="EMBL" id="SMC36488.1"/>
    </source>
</evidence>